<dbReference type="Gene3D" id="3.10.129.10">
    <property type="entry name" value="Hotdog Thioesterase"/>
    <property type="match status" value="1"/>
</dbReference>
<protein>
    <recommendedName>
        <fullName evidence="3">Thioesterase/thiol ester dehydrase-isomerase</fullName>
    </recommendedName>
</protein>
<gene>
    <name evidence="1" type="ORF">ATNIH1004_008767</name>
</gene>
<comment type="caution">
    <text evidence="1">The sequence shown here is derived from an EMBL/GenBank/DDBJ whole genome shotgun (WGS) entry which is preliminary data.</text>
</comment>
<accession>A0A5M9MC12</accession>
<reference evidence="1 2" key="1">
    <citation type="submission" date="2019-08" db="EMBL/GenBank/DDBJ databases">
        <title>The genome sequence of a newly discovered highly antifungal drug resistant Aspergillus species, Aspergillus tanneri NIH 1004.</title>
        <authorList>
            <person name="Mounaud S."/>
            <person name="Singh I."/>
            <person name="Joardar V."/>
            <person name="Pakala S."/>
            <person name="Pakala S."/>
            <person name="Venepally P."/>
            <person name="Chung J.K."/>
            <person name="Losada L."/>
            <person name="Nierman W.C."/>
        </authorList>
    </citation>
    <scope>NUCLEOTIDE SEQUENCE [LARGE SCALE GENOMIC DNA]</scope>
    <source>
        <strain evidence="1 2">NIH1004</strain>
    </source>
</reference>
<name>A0A5M9MC12_9EURO</name>
<dbReference type="PANTHER" id="PTHR31793">
    <property type="entry name" value="4-HYDROXYBENZOYL-COA THIOESTERASE FAMILY MEMBER"/>
    <property type="match status" value="1"/>
</dbReference>
<dbReference type="OrthoDB" id="5538558at2759"/>
<sequence>MSMSVLQRQRLAAIPLQCSIQCTRAFSTSPASRNAHSKAPRKPHDIDPRWLTMTKRRIGKCIMFGLKQPQIQEAGQILQQLARDWRELIAGSHVNNVTYVRYAETARVYFTRNYAMYVDPAHKKEWMNLVSNRGIGVILRSIKIDYKFPMMYPDKVTVYHKLVHDPESPHSSQHAFHLQVMILSESRQRPAARCHEDLVIYDYKLGKKSVMPPFLMEQFKTTWKLQEQAKNLWQARILEIEDRVRTLEAESWDREGAVEDTGSAKR</sequence>
<dbReference type="Proteomes" id="UP000324241">
    <property type="component" value="Unassembled WGS sequence"/>
</dbReference>
<dbReference type="RefSeq" id="XP_033423923.1">
    <property type="nucleotide sequence ID" value="XM_033573371.1"/>
</dbReference>
<dbReference type="InterPro" id="IPR050563">
    <property type="entry name" value="4-hydroxybenzoyl-CoA_TE"/>
</dbReference>
<proteinExistence type="predicted"/>
<dbReference type="GeneID" id="54331469"/>
<evidence type="ECO:0000313" key="1">
    <source>
        <dbReference type="EMBL" id="KAA8644562.1"/>
    </source>
</evidence>
<dbReference type="InterPro" id="IPR029069">
    <property type="entry name" value="HotDog_dom_sf"/>
</dbReference>
<dbReference type="VEuPathDB" id="FungiDB:EYZ11_001468"/>
<dbReference type="SUPFAM" id="SSF54637">
    <property type="entry name" value="Thioesterase/thiol ester dehydrase-isomerase"/>
    <property type="match status" value="1"/>
</dbReference>
<organism evidence="1 2">
    <name type="scientific">Aspergillus tanneri</name>
    <dbReference type="NCBI Taxonomy" id="1220188"/>
    <lineage>
        <taxon>Eukaryota</taxon>
        <taxon>Fungi</taxon>
        <taxon>Dikarya</taxon>
        <taxon>Ascomycota</taxon>
        <taxon>Pezizomycotina</taxon>
        <taxon>Eurotiomycetes</taxon>
        <taxon>Eurotiomycetidae</taxon>
        <taxon>Eurotiales</taxon>
        <taxon>Aspergillaceae</taxon>
        <taxon>Aspergillus</taxon>
        <taxon>Aspergillus subgen. Circumdati</taxon>
    </lineage>
</organism>
<evidence type="ECO:0000313" key="2">
    <source>
        <dbReference type="Proteomes" id="UP000324241"/>
    </source>
</evidence>
<dbReference type="CDD" id="cd00586">
    <property type="entry name" value="4HBT"/>
    <property type="match status" value="1"/>
</dbReference>
<dbReference type="PANTHER" id="PTHR31793:SF39">
    <property type="entry name" value="THIOESTERASE_THIOL ESTER DEHYDRASE-ISOMERASE"/>
    <property type="match status" value="1"/>
</dbReference>
<dbReference type="Pfam" id="PF13279">
    <property type="entry name" value="4HBT_2"/>
    <property type="match status" value="1"/>
</dbReference>
<dbReference type="AlphaFoldDB" id="A0A5M9MC12"/>
<evidence type="ECO:0008006" key="3">
    <source>
        <dbReference type="Google" id="ProtNLM"/>
    </source>
</evidence>
<dbReference type="GO" id="GO:0047617">
    <property type="term" value="F:fatty acyl-CoA hydrolase activity"/>
    <property type="evidence" value="ECO:0007669"/>
    <property type="project" value="TreeGrafter"/>
</dbReference>
<dbReference type="EMBL" id="QUQM01000006">
    <property type="protein sequence ID" value="KAA8644562.1"/>
    <property type="molecule type" value="Genomic_DNA"/>
</dbReference>